<dbReference type="PROSITE" id="PS51900">
    <property type="entry name" value="CB"/>
    <property type="match status" value="1"/>
</dbReference>
<dbReference type="PANTHER" id="PTHR34605:SF3">
    <property type="entry name" value="P CELL-TYPE AGGLUTINATION PROTEIN MAP4-LIKE-RELATED"/>
    <property type="match status" value="1"/>
</dbReference>
<dbReference type="InterPro" id="IPR011010">
    <property type="entry name" value="DNA_brk_join_enz"/>
</dbReference>
<dbReference type="PANTHER" id="PTHR34605">
    <property type="entry name" value="PHAGE_INTEGRASE DOMAIN-CONTAINING PROTEIN"/>
    <property type="match status" value="1"/>
</dbReference>
<dbReference type="AlphaFoldDB" id="A0A8J7M8B8"/>
<proteinExistence type="predicted"/>
<evidence type="ECO:0000256" key="2">
    <source>
        <dbReference type="ARBA" id="ARBA00023125"/>
    </source>
</evidence>
<dbReference type="InterPro" id="IPR010998">
    <property type="entry name" value="Integrase_recombinase_N"/>
</dbReference>
<evidence type="ECO:0000256" key="3">
    <source>
        <dbReference type="ARBA" id="ARBA00023172"/>
    </source>
</evidence>
<keyword evidence="1" id="KW-0229">DNA integration</keyword>
<accession>A0A8J7M8B8</accession>
<dbReference type="SUPFAM" id="SSF56349">
    <property type="entry name" value="DNA breaking-rejoining enzymes"/>
    <property type="match status" value="1"/>
</dbReference>
<evidence type="ECO:0000259" key="6">
    <source>
        <dbReference type="PROSITE" id="PS51900"/>
    </source>
</evidence>
<sequence>MPSRRSTIEGILALAEGAYAPHTLSAYRADMNIFKRWCDKLGKHWLPASAETLAMFVDEQTAEHRASTIKRRIAAIVFAHRICDLPDPTTNSLVRLAVRRATRLKGERPEQAQGLTYAILEQMLSRLPETLAGLRDAALLSVGYDTLCRSSEIARIEVRHATWNRDGTGRLLVPHSKSDGFGRGRIAHLSPACSDRVSRWLSAACIADGPMFQGLHLGRPSGLPLRTCSIRRLVKRAALGAGIQEAISERLSGHSMRVGAAQDMMVSGFDTLAIMQAGGWKKPDVVLRYVENSETKKLHQRRWAMLTNEPSPSRSGVRAG</sequence>
<keyword evidence="2 4" id="KW-0238">DNA-binding</keyword>
<dbReference type="PROSITE" id="PS51898">
    <property type="entry name" value="TYR_RECOMBINASE"/>
    <property type="match status" value="1"/>
</dbReference>
<comment type="caution">
    <text evidence="7">The sequence shown here is derived from an EMBL/GenBank/DDBJ whole genome shotgun (WGS) entry which is preliminary data.</text>
</comment>
<gene>
    <name evidence="7" type="ORF">H0I76_11275</name>
</gene>
<dbReference type="Pfam" id="PF00589">
    <property type="entry name" value="Phage_integrase"/>
    <property type="match status" value="1"/>
</dbReference>
<dbReference type="InterPro" id="IPR004107">
    <property type="entry name" value="Integrase_SAM-like_N"/>
</dbReference>
<protein>
    <submittedName>
        <fullName evidence="7">Tyrosine-type recombinase/integrase</fullName>
    </submittedName>
</protein>
<dbReference type="InterPro" id="IPR052925">
    <property type="entry name" value="Phage_Integrase-like_Recomb"/>
</dbReference>
<dbReference type="InterPro" id="IPR044068">
    <property type="entry name" value="CB"/>
</dbReference>
<dbReference type="GO" id="GO:0006310">
    <property type="term" value="P:DNA recombination"/>
    <property type="evidence" value="ECO:0007669"/>
    <property type="project" value="UniProtKB-KW"/>
</dbReference>
<name>A0A8J7M8B8_9RHOB</name>
<dbReference type="InterPro" id="IPR002104">
    <property type="entry name" value="Integrase_catalytic"/>
</dbReference>
<dbReference type="Gene3D" id="1.10.150.130">
    <property type="match status" value="1"/>
</dbReference>
<evidence type="ECO:0000313" key="7">
    <source>
        <dbReference type="EMBL" id="MBK0399772.1"/>
    </source>
</evidence>
<evidence type="ECO:0000256" key="1">
    <source>
        <dbReference type="ARBA" id="ARBA00022908"/>
    </source>
</evidence>
<organism evidence="7 8">
    <name type="scientific">Thermohalobaculum xanthum</name>
    <dbReference type="NCBI Taxonomy" id="2753746"/>
    <lineage>
        <taxon>Bacteria</taxon>
        <taxon>Pseudomonadati</taxon>
        <taxon>Pseudomonadota</taxon>
        <taxon>Alphaproteobacteria</taxon>
        <taxon>Rhodobacterales</taxon>
        <taxon>Paracoccaceae</taxon>
        <taxon>Thermohalobaculum</taxon>
    </lineage>
</organism>
<dbReference type="Gene3D" id="1.10.443.10">
    <property type="entry name" value="Intergrase catalytic core"/>
    <property type="match status" value="1"/>
</dbReference>
<reference evidence="7" key="1">
    <citation type="submission" date="2020-12" db="EMBL/GenBank/DDBJ databases">
        <title>Bacterial taxonomy.</title>
        <authorList>
            <person name="Pan X."/>
        </authorList>
    </citation>
    <scope>NUCLEOTIDE SEQUENCE</scope>
    <source>
        <strain evidence="7">M0105</strain>
    </source>
</reference>
<dbReference type="EMBL" id="JAEHHL010000006">
    <property type="protein sequence ID" value="MBK0399772.1"/>
    <property type="molecule type" value="Genomic_DNA"/>
</dbReference>
<evidence type="ECO:0000259" key="5">
    <source>
        <dbReference type="PROSITE" id="PS51898"/>
    </source>
</evidence>
<dbReference type="SUPFAM" id="SSF47823">
    <property type="entry name" value="lambda integrase-like, N-terminal domain"/>
    <property type="match status" value="1"/>
</dbReference>
<dbReference type="InterPro" id="IPR013762">
    <property type="entry name" value="Integrase-like_cat_sf"/>
</dbReference>
<dbReference type="Proteomes" id="UP000655420">
    <property type="component" value="Unassembled WGS sequence"/>
</dbReference>
<dbReference type="GO" id="GO:0015074">
    <property type="term" value="P:DNA integration"/>
    <property type="evidence" value="ECO:0007669"/>
    <property type="project" value="UniProtKB-KW"/>
</dbReference>
<feature type="domain" description="Core-binding (CB)" evidence="6">
    <location>
        <begin position="1"/>
        <end position="84"/>
    </location>
</feature>
<feature type="domain" description="Tyr recombinase" evidence="5">
    <location>
        <begin position="110"/>
        <end position="305"/>
    </location>
</feature>
<keyword evidence="8" id="KW-1185">Reference proteome</keyword>
<dbReference type="Pfam" id="PF02899">
    <property type="entry name" value="Phage_int_SAM_1"/>
    <property type="match status" value="1"/>
</dbReference>
<evidence type="ECO:0000313" key="8">
    <source>
        <dbReference type="Proteomes" id="UP000655420"/>
    </source>
</evidence>
<keyword evidence="3" id="KW-0233">DNA recombination</keyword>
<evidence type="ECO:0000256" key="4">
    <source>
        <dbReference type="PROSITE-ProRule" id="PRU01248"/>
    </source>
</evidence>
<dbReference type="GO" id="GO:0003677">
    <property type="term" value="F:DNA binding"/>
    <property type="evidence" value="ECO:0007669"/>
    <property type="project" value="UniProtKB-UniRule"/>
</dbReference>